<feature type="signal peptide" evidence="4">
    <location>
        <begin position="1"/>
        <end position="22"/>
    </location>
</feature>
<organism evidence="8 9">
    <name type="scientific">Amycolatopsis bartoniae</name>
    <dbReference type="NCBI Taxonomy" id="941986"/>
    <lineage>
        <taxon>Bacteria</taxon>
        <taxon>Bacillati</taxon>
        <taxon>Actinomycetota</taxon>
        <taxon>Actinomycetes</taxon>
        <taxon>Pseudonocardiales</taxon>
        <taxon>Pseudonocardiaceae</taxon>
        <taxon>Amycolatopsis</taxon>
    </lineage>
</organism>
<dbReference type="SUPFAM" id="SSF51445">
    <property type="entry name" value="(Trans)glycosidases"/>
    <property type="match status" value="1"/>
</dbReference>
<evidence type="ECO:0000313" key="9">
    <source>
        <dbReference type="Proteomes" id="UP000658656"/>
    </source>
</evidence>
<evidence type="ECO:0000256" key="1">
    <source>
        <dbReference type="ARBA" id="ARBA00007401"/>
    </source>
</evidence>
<protein>
    <submittedName>
        <fullName evidence="8">Beta-mannosidase</fullName>
    </submittedName>
</protein>
<dbReference type="InterPro" id="IPR041351">
    <property type="entry name" value="Ig_GlcNase"/>
</dbReference>
<dbReference type="SUPFAM" id="SSF49785">
    <property type="entry name" value="Galactose-binding domain-like"/>
    <property type="match status" value="1"/>
</dbReference>
<gene>
    <name evidence="8" type="ORF">GCM10017566_72120</name>
</gene>
<feature type="domain" description="Glycoside hydrolase family 2 immunoglobulin-like beta-sandwich" evidence="5">
    <location>
        <begin position="235"/>
        <end position="338"/>
    </location>
</feature>
<dbReference type="Pfam" id="PF00703">
    <property type="entry name" value="Glyco_hydro_2"/>
    <property type="match status" value="1"/>
</dbReference>
<evidence type="ECO:0000256" key="4">
    <source>
        <dbReference type="SAM" id="SignalP"/>
    </source>
</evidence>
<dbReference type="Gene3D" id="3.20.20.80">
    <property type="entry name" value="Glycosidases"/>
    <property type="match status" value="1"/>
</dbReference>
<evidence type="ECO:0000259" key="7">
    <source>
        <dbReference type="Pfam" id="PF22666"/>
    </source>
</evidence>
<keyword evidence="9" id="KW-1185">Reference proteome</keyword>
<keyword evidence="3" id="KW-0326">Glycosidase</keyword>
<dbReference type="Pfam" id="PF18368">
    <property type="entry name" value="Ig_GlcNase"/>
    <property type="match status" value="1"/>
</dbReference>
<dbReference type="OrthoDB" id="9758603at2"/>
<keyword evidence="4" id="KW-0732">Signal</keyword>
<keyword evidence="2" id="KW-0378">Hydrolase</keyword>
<evidence type="ECO:0000259" key="5">
    <source>
        <dbReference type="Pfam" id="PF00703"/>
    </source>
</evidence>
<dbReference type="InterPro" id="IPR054593">
    <property type="entry name" value="Beta-mannosidase-like_N2"/>
</dbReference>
<evidence type="ECO:0000256" key="2">
    <source>
        <dbReference type="ARBA" id="ARBA00022801"/>
    </source>
</evidence>
<reference evidence="8" key="2">
    <citation type="submission" date="2020-09" db="EMBL/GenBank/DDBJ databases">
        <authorList>
            <person name="Sun Q."/>
            <person name="Zhou Y."/>
        </authorList>
    </citation>
    <scope>NUCLEOTIDE SEQUENCE</scope>
    <source>
        <strain evidence="8">CGMCC 4.7679</strain>
    </source>
</reference>
<dbReference type="Gene3D" id="2.60.120.260">
    <property type="entry name" value="Galactose-binding domain-like"/>
    <property type="match status" value="1"/>
</dbReference>
<dbReference type="InterPro" id="IPR006102">
    <property type="entry name" value="Ig-like_GH2"/>
</dbReference>
<dbReference type="InterPro" id="IPR036156">
    <property type="entry name" value="Beta-gal/glucu_dom_sf"/>
</dbReference>
<name>A0A8H9J0L1_9PSEU</name>
<dbReference type="GO" id="GO:0004553">
    <property type="term" value="F:hydrolase activity, hydrolyzing O-glycosyl compounds"/>
    <property type="evidence" value="ECO:0007669"/>
    <property type="project" value="InterPro"/>
</dbReference>
<accession>A0A8H9J0L1</accession>
<dbReference type="InterPro" id="IPR013783">
    <property type="entry name" value="Ig-like_fold"/>
</dbReference>
<dbReference type="InterPro" id="IPR043534">
    <property type="entry name" value="EBDG/EBM"/>
</dbReference>
<feature type="domain" description="Exo-beta-D-glucosaminidase Ig-fold" evidence="6">
    <location>
        <begin position="798"/>
        <end position="894"/>
    </location>
</feature>
<sequence length="901" mass="98096">MKLALGAVVLAATALLTPTAAAQPHDTGLITVGKQGWQVQSSAVATDPAEQISNPAYRTTNWLPVRPDDAGAPGTEINALLQNGACPDVFYSDNMRKCFGYVDKLGPVTVPRFAVPWWFRTDFTLATKPGQDVKLTIPGVVGEADVWVDGQQVATRDEVSGAFAAHTFDVTPFVRQGKNSLAVKVYPNDPTKMYTLDQVDWNQFPPDNNTGIQYPVQLQISDALTGSNAHVLQQNAADLSSSKLTAKLDLTNNASRAQTGDVTATITPPDGGKPVVVRQTVTVPANTTKTVTFAPVTINHPKVWWPYSMGDQPLYTLSTAVSQDGKVSTTSSDTFGIRTVTTRLVGGSPQLPDGARIFAVNGKEFVFRGGGYAPDLFLRYSKTDVAHQVQLIKNLGLSGVRLEGHDMPQDFYDQMDRAGLLVLGGFLCCDAWQPDSEANLTERDFRIMHDSARSIGEMERNHPSVITYGWSDNEPLPRQERESLAGFAEADFQVPIIASAEYKSTPTLGPAGEKEGPYDWVPPTYWYDTTHYDPDDPSRSNAGGSWGFASEQSAGDTVPTLDSIKRFLSPEEQAKLWQDPAYNQYHANFEPGHGGYAFGTLYTFDTALKARYGSWSDLDSYVQLAQVQNYENTRSQFEAFLDHSTDKANPSTGVVYWQLNKGWPTLLWSLYNYDGDQPGSYYGAQKANKPLHALLGYDDNQVTVDNLGGAKQDGVSVEAKVYDLSGKLLDDQKAGGIALNSQQVRNDVLRPKLPTSGVSFVELLLSQHGKVVDRNVYWRSAKPDVVDWPATLGNPQATMKQYADFSALQSLPPSSVRAVASTPRPGVTQVTVTNTSDKVAFFLRADVRQADGSQVASATWDDNDITLWPGESQTLTATYDPVAAPHVSLDGFNTAAITVIG</sequence>
<dbReference type="InterPro" id="IPR008979">
    <property type="entry name" value="Galactose-bd-like_sf"/>
</dbReference>
<dbReference type="AlphaFoldDB" id="A0A8H9J0L1"/>
<dbReference type="Gene3D" id="2.60.40.10">
    <property type="entry name" value="Immunoglobulins"/>
    <property type="match status" value="3"/>
</dbReference>
<dbReference type="PANTHER" id="PTHR43536:SF1">
    <property type="entry name" value="MANNOSYLGLYCOPROTEIN ENDO-BETA-MANNOSIDASE"/>
    <property type="match status" value="1"/>
</dbReference>
<evidence type="ECO:0000256" key="3">
    <source>
        <dbReference type="ARBA" id="ARBA00023295"/>
    </source>
</evidence>
<dbReference type="Proteomes" id="UP000658656">
    <property type="component" value="Unassembled WGS sequence"/>
</dbReference>
<dbReference type="GO" id="GO:0005975">
    <property type="term" value="P:carbohydrate metabolic process"/>
    <property type="evidence" value="ECO:0007669"/>
    <property type="project" value="InterPro"/>
</dbReference>
<reference evidence="8" key="1">
    <citation type="journal article" date="2014" name="Int. J. Syst. Evol. Microbiol.">
        <title>Complete genome sequence of Corynebacterium casei LMG S-19264T (=DSM 44701T), isolated from a smear-ripened cheese.</title>
        <authorList>
            <consortium name="US DOE Joint Genome Institute (JGI-PGF)"/>
            <person name="Walter F."/>
            <person name="Albersmeier A."/>
            <person name="Kalinowski J."/>
            <person name="Ruckert C."/>
        </authorList>
    </citation>
    <scope>NUCLEOTIDE SEQUENCE</scope>
    <source>
        <strain evidence="8">CGMCC 4.7679</strain>
    </source>
</reference>
<comment type="similarity">
    <text evidence="1">Belongs to the glycosyl hydrolase 2 family.</text>
</comment>
<comment type="caution">
    <text evidence="8">The sequence shown here is derived from an EMBL/GenBank/DDBJ whole genome shotgun (WGS) entry which is preliminary data.</text>
</comment>
<dbReference type="RefSeq" id="WP_145933222.1">
    <property type="nucleotide sequence ID" value="NZ_BNAV01000021.1"/>
</dbReference>
<dbReference type="PANTHER" id="PTHR43536">
    <property type="entry name" value="MANNOSYLGLYCOPROTEIN ENDO-BETA-MANNOSIDASE"/>
    <property type="match status" value="1"/>
</dbReference>
<dbReference type="SUPFAM" id="SSF49303">
    <property type="entry name" value="beta-Galactosidase/glucuronidase domain"/>
    <property type="match status" value="3"/>
</dbReference>
<evidence type="ECO:0000259" key="6">
    <source>
        <dbReference type="Pfam" id="PF18368"/>
    </source>
</evidence>
<evidence type="ECO:0000313" key="8">
    <source>
        <dbReference type="EMBL" id="GHF87831.1"/>
    </source>
</evidence>
<dbReference type="Pfam" id="PF22666">
    <property type="entry name" value="Glyco_hydro_2_N2"/>
    <property type="match status" value="1"/>
</dbReference>
<dbReference type="InterPro" id="IPR017853">
    <property type="entry name" value="GH"/>
</dbReference>
<feature type="chain" id="PRO_5034261182" evidence="4">
    <location>
        <begin position="23"/>
        <end position="901"/>
    </location>
</feature>
<proteinExistence type="inferred from homology"/>
<feature type="domain" description="Beta-mannosidase-like galactose-binding" evidence="7">
    <location>
        <begin position="58"/>
        <end position="188"/>
    </location>
</feature>
<dbReference type="EMBL" id="BNAV01000021">
    <property type="protein sequence ID" value="GHF87831.1"/>
    <property type="molecule type" value="Genomic_DNA"/>
</dbReference>